<dbReference type="EMBL" id="DS017011">
    <property type="protein sequence ID" value="KMU89323.1"/>
    <property type="molecule type" value="Genomic_DNA"/>
</dbReference>
<evidence type="ECO:0000313" key="4">
    <source>
        <dbReference type="Proteomes" id="UP000054563"/>
    </source>
</evidence>
<name>A0A0J8UP77_COCIT</name>
<evidence type="ECO:0000256" key="1">
    <source>
        <dbReference type="SAM" id="Coils"/>
    </source>
</evidence>
<feature type="coiled-coil region" evidence="1">
    <location>
        <begin position="7"/>
        <end position="34"/>
    </location>
</feature>
<sequence>MAIGKSREELENEIKGLERQLEKAMTLLNRQNEGSLQVADVNSNDFIPSMSSSHSLFLLSDSALPLGSFAYSSGILDCVEELSKFVNTPVVCQPDRPNRRNTLNRPQNSNNCLTEPKAKPPDPEDKRHLRLMNCRKTAVKKTHAKDGQKARIVSSAIRFEIVTTTGRVSSFNSHESATKERDKQN</sequence>
<organism evidence="3 4">
    <name type="scientific">Coccidioides immitis H538.4</name>
    <dbReference type="NCBI Taxonomy" id="396776"/>
    <lineage>
        <taxon>Eukaryota</taxon>
        <taxon>Fungi</taxon>
        <taxon>Dikarya</taxon>
        <taxon>Ascomycota</taxon>
        <taxon>Pezizomycotina</taxon>
        <taxon>Eurotiomycetes</taxon>
        <taxon>Eurotiomycetidae</taxon>
        <taxon>Onygenales</taxon>
        <taxon>Onygenaceae</taxon>
        <taxon>Coccidioides</taxon>
    </lineage>
</organism>
<feature type="compositionally biased region" description="Polar residues" evidence="2">
    <location>
        <begin position="100"/>
        <end position="113"/>
    </location>
</feature>
<dbReference type="VEuPathDB" id="FungiDB:CIHG_06996"/>
<feature type="compositionally biased region" description="Basic and acidic residues" evidence="2">
    <location>
        <begin position="116"/>
        <end position="126"/>
    </location>
</feature>
<reference evidence="4" key="1">
    <citation type="journal article" date="2010" name="Genome Res.">
        <title>Population genomic sequencing of Coccidioides fungi reveals recent hybridization and transposon control.</title>
        <authorList>
            <person name="Neafsey D.E."/>
            <person name="Barker B.M."/>
            <person name="Sharpton T.J."/>
            <person name="Stajich J.E."/>
            <person name="Park D.J."/>
            <person name="Whiston E."/>
            <person name="Hung C.-Y."/>
            <person name="McMahan C."/>
            <person name="White J."/>
            <person name="Sykes S."/>
            <person name="Heiman D."/>
            <person name="Young S."/>
            <person name="Zeng Q."/>
            <person name="Abouelleil A."/>
            <person name="Aftuck L."/>
            <person name="Bessette D."/>
            <person name="Brown A."/>
            <person name="FitzGerald M."/>
            <person name="Lui A."/>
            <person name="Macdonald J.P."/>
            <person name="Priest M."/>
            <person name="Orbach M.J."/>
            <person name="Galgiani J.N."/>
            <person name="Kirkland T.N."/>
            <person name="Cole G.T."/>
            <person name="Birren B.W."/>
            <person name="Henn M.R."/>
            <person name="Taylor J.W."/>
            <person name="Rounsley S.D."/>
        </authorList>
    </citation>
    <scope>NUCLEOTIDE SEQUENCE [LARGE SCALE GENOMIC DNA]</scope>
    <source>
        <strain evidence="4">H538.4</strain>
    </source>
</reference>
<protein>
    <submittedName>
        <fullName evidence="3">Uncharacterized protein</fullName>
    </submittedName>
</protein>
<dbReference type="InterPro" id="IPR038277">
    <property type="entry name" value="UreF_sf"/>
</dbReference>
<gene>
    <name evidence="3" type="ORF">CIHG_06996</name>
</gene>
<dbReference type="Gene3D" id="1.10.4190.10">
    <property type="entry name" value="Urease accessory protein UreF"/>
    <property type="match status" value="1"/>
</dbReference>
<dbReference type="Proteomes" id="UP000054563">
    <property type="component" value="Unassembled WGS sequence"/>
</dbReference>
<dbReference type="OrthoDB" id="2550922at2759"/>
<evidence type="ECO:0000256" key="2">
    <source>
        <dbReference type="SAM" id="MobiDB-lite"/>
    </source>
</evidence>
<feature type="region of interest" description="Disordered" evidence="2">
    <location>
        <begin position="94"/>
        <end position="126"/>
    </location>
</feature>
<evidence type="ECO:0000313" key="3">
    <source>
        <dbReference type="EMBL" id="KMU89323.1"/>
    </source>
</evidence>
<dbReference type="AlphaFoldDB" id="A0A0J8UP77"/>
<dbReference type="eggNOG" id="ENOG502S38X">
    <property type="taxonomic scope" value="Eukaryota"/>
</dbReference>
<dbReference type="STRING" id="396776.A0A0J8UP77"/>
<keyword evidence="1" id="KW-0175">Coiled coil</keyword>
<proteinExistence type="predicted"/>
<accession>A0A0J8UP77</accession>